<dbReference type="InterPro" id="IPR006918">
    <property type="entry name" value="COBRA_pln"/>
</dbReference>
<gene>
    <name evidence="4" type="ORF">HanXRQr2_Chr07g0309031</name>
</gene>
<evidence type="ECO:0000256" key="2">
    <source>
        <dbReference type="ARBA" id="ARBA00022729"/>
    </source>
</evidence>
<accession>A0A9K3INN3</accession>
<proteinExistence type="inferred from homology"/>
<sequence>MFHCSPLVLITHSTFDVTNINSYKLHFIDRQAVVTMYNFQKYRYISPPGWTLSWFWANKEVIWNMFGGQATEQGN</sequence>
<evidence type="ECO:0000256" key="3">
    <source>
        <dbReference type="ARBA" id="ARBA00023180"/>
    </source>
</evidence>
<dbReference type="AlphaFoldDB" id="A0A9K3INN3"/>
<dbReference type="PANTHER" id="PTHR31673">
    <property type="entry name" value="PROTEIN COBRA"/>
    <property type="match status" value="1"/>
</dbReference>
<dbReference type="Proteomes" id="UP000215914">
    <property type="component" value="Unassembled WGS sequence"/>
</dbReference>
<dbReference type="GO" id="GO:0016020">
    <property type="term" value="C:membrane"/>
    <property type="evidence" value="ECO:0007669"/>
    <property type="project" value="InterPro"/>
</dbReference>
<dbReference type="Gramene" id="mRNA:HanXRQr2_Chr07g0309031">
    <property type="protein sequence ID" value="CDS:HanXRQr2_Chr07g0309031.1"/>
    <property type="gene ID" value="HanXRQr2_Chr07g0309031"/>
</dbReference>
<reference evidence="4" key="1">
    <citation type="journal article" date="2017" name="Nature">
        <title>The sunflower genome provides insights into oil metabolism, flowering and Asterid evolution.</title>
        <authorList>
            <person name="Badouin H."/>
            <person name="Gouzy J."/>
            <person name="Grassa C.J."/>
            <person name="Murat F."/>
            <person name="Staton S.E."/>
            <person name="Cottret L."/>
            <person name="Lelandais-Briere C."/>
            <person name="Owens G.L."/>
            <person name="Carrere S."/>
            <person name="Mayjonade B."/>
            <person name="Legrand L."/>
            <person name="Gill N."/>
            <person name="Kane N.C."/>
            <person name="Bowers J.E."/>
            <person name="Hubner S."/>
            <person name="Bellec A."/>
            <person name="Berard A."/>
            <person name="Berges H."/>
            <person name="Blanchet N."/>
            <person name="Boniface M.C."/>
            <person name="Brunel D."/>
            <person name="Catrice O."/>
            <person name="Chaidir N."/>
            <person name="Claudel C."/>
            <person name="Donnadieu C."/>
            <person name="Faraut T."/>
            <person name="Fievet G."/>
            <person name="Helmstetter N."/>
            <person name="King M."/>
            <person name="Knapp S.J."/>
            <person name="Lai Z."/>
            <person name="Le Paslier M.C."/>
            <person name="Lippi Y."/>
            <person name="Lorenzon L."/>
            <person name="Mandel J.R."/>
            <person name="Marage G."/>
            <person name="Marchand G."/>
            <person name="Marquand E."/>
            <person name="Bret-Mestries E."/>
            <person name="Morien E."/>
            <person name="Nambeesan S."/>
            <person name="Nguyen T."/>
            <person name="Pegot-Espagnet P."/>
            <person name="Pouilly N."/>
            <person name="Raftis F."/>
            <person name="Sallet E."/>
            <person name="Schiex T."/>
            <person name="Thomas J."/>
            <person name="Vandecasteele C."/>
            <person name="Vares D."/>
            <person name="Vear F."/>
            <person name="Vautrin S."/>
            <person name="Crespi M."/>
            <person name="Mangin B."/>
            <person name="Burke J.M."/>
            <person name="Salse J."/>
            <person name="Munos S."/>
            <person name="Vincourt P."/>
            <person name="Rieseberg L.H."/>
            <person name="Langlade N.B."/>
        </authorList>
    </citation>
    <scope>NUCLEOTIDE SEQUENCE</scope>
    <source>
        <tissue evidence="4">Leaves</tissue>
    </source>
</reference>
<dbReference type="PANTHER" id="PTHR31673:SF48">
    <property type="entry name" value="COBRA, PLANT-RELATED"/>
    <property type="match status" value="1"/>
</dbReference>
<dbReference type="EMBL" id="MNCJ02000322">
    <property type="protein sequence ID" value="KAF5799831.1"/>
    <property type="molecule type" value="Genomic_DNA"/>
</dbReference>
<organism evidence="4 5">
    <name type="scientific">Helianthus annuus</name>
    <name type="common">Common sunflower</name>
    <dbReference type="NCBI Taxonomy" id="4232"/>
    <lineage>
        <taxon>Eukaryota</taxon>
        <taxon>Viridiplantae</taxon>
        <taxon>Streptophyta</taxon>
        <taxon>Embryophyta</taxon>
        <taxon>Tracheophyta</taxon>
        <taxon>Spermatophyta</taxon>
        <taxon>Magnoliopsida</taxon>
        <taxon>eudicotyledons</taxon>
        <taxon>Gunneridae</taxon>
        <taxon>Pentapetalae</taxon>
        <taxon>asterids</taxon>
        <taxon>campanulids</taxon>
        <taxon>Asterales</taxon>
        <taxon>Asteraceae</taxon>
        <taxon>Asteroideae</taxon>
        <taxon>Heliantheae alliance</taxon>
        <taxon>Heliantheae</taxon>
        <taxon>Helianthus</taxon>
    </lineage>
</organism>
<keyword evidence="5" id="KW-1185">Reference proteome</keyword>
<protein>
    <submittedName>
        <fullName evidence="4">Uncharacterized protein</fullName>
    </submittedName>
</protein>
<dbReference type="GO" id="GO:0010215">
    <property type="term" value="P:cellulose microfibril organization"/>
    <property type="evidence" value="ECO:0007669"/>
    <property type="project" value="InterPro"/>
</dbReference>
<keyword evidence="2" id="KW-0732">Signal</keyword>
<keyword evidence="3" id="KW-0325">Glycoprotein</keyword>
<reference evidence="4" key="2">
    <citation type="submission" date="2020-06" db="EMBL/GenBank/DDBJ databases">
        <title>Helianthus annuus Genome sequencing and assembly Release 2.</title>
        <authorList>
            <person name="Gouzy J."/>
            <person name="Langlade N."/>
            <person name="Munos S."/>
        </authorList>
    </citation>
    <scope>NUCLEOTIDE SEQUENCE</scope>
    <source>
        <tissue evidence="4">Leaves</tissue>
    </source>
</reference>
<name>A0A9K3INN3_HELAN</name>
<dbReference type="Pfam" id="PF04833">
    <property type="entry name" value="COBRA"/>
    <property type="match status" value="1"/>
</dbReference>
<evidence type="ECO:0000256" key="1">
    <source>
        <dbReference type="ARBA" id="ARBA00005507"/>
    </source>
</evidence>
<comment type="caution">
    <text evidence="4">The sequence shown here is derived from an EMBL/GenBank/DDBJ whole genome shotgun (WGS) entry which is preliminary data.</text>
</comment>
<evidence type="ECO:0000313" key="5">
    <source>
        <dbReference type="Proteomes" id="UP000215914"/>
    </source>
</evidence>
<comment type="similarity">
    <text evidence="1">Belongs to the COBRA family.</text>
</comment>
<evidence type="ECO:0000313" key="4">
    <source>
        <dbReference type="EMBL" id="KAF5799831.1"/>
    </source>
</evidence>